<dbReference type="AlphaFoldDB" id="H9UMF7"/>
<keyword evidence="2" id="KW-1185">Reference proteome</keyword>
<name>H9UMF7_SPIAZ</name>
<dbReference type="EMBL" id="CP003282">
    <property type="protein sequence ID" value="AFG38700.1"/>
    <property type="molecule type" value="Genomic_DNA"/>
</dbReference>
<dbReference type="PROSITE" id="PS51257">
    <property type="entry name" value="PROKAR_LIPOPROTEIN"/>
    <property type="match status" value="1"/>
</dbReference>
<dbReference type="GO" id="GO:0015221">
    <property type="term" value="F:lipopolysaccharide transmembrane transporter activity"/>
    <property type="evidence" value="ECO:0007669"/>
    <property type="project" value="InterPro"/>
</dbReference>
<dbReference type="OrthoDB" id="9811944at2"/>
<dbReference type="Proteomes" id="UP000007383">
    <property type="component" value="Chromosome"/>
</dbReference>
<accession>H9UMF7</accession>
<dbReference type="eggNOG" id="ENOG502ZJMD">
    <property type="taxonomic scope" value="Bacteria"/>
</dbReference>
<dbReference type="KEGG" id="sfc:Spiaf_2674"/>
<gene>
    <name evidence="1" type="ordered locus">Spiaf_2674</name>
</gene>
<sequence>MIQIRHAWLFTAAMLLVLGACSLEYDMLDDGDANGRPELELSRLQHTVVRSGRIQLQVHAEHSRTFQGERRQELIDVYFWEFDRDGAVASEGRADQAEVELESEDITFSGGIQLYSHQEEAGIHAEFLEWNSENRRLQGRDGERVSIIRDDGSTIYGSGFLADMRHRSLEFRSQVEGAFVDNGTSDDSAAAAEDP</sequence>
<evidence type="ECO:0008006" key="3">
    <source>
        <dbReference type="Google" id="ProtNLM"/>
    </source>
</evidence>
<dbReference type="RefSeq" id="WP_014456682.1">
    <property type="nucleotide sequence ID" value="NC_017098.1"/>
</dbReference>
<dbReference type="PATRIC" id="fig|889378.3.peg.2648"/>
<dbReference type="HOGENOM" id="CLU_099060_0_0_12"/>
<dbReference type="InterPro" id="IPR010664">
    <property type="entry name" value="LipoPS_assembly_LptC-rel"/>
</dbReference>
<evidence type="ECO:0000313" key="2">
    <source>
        <dbReference type="Proteomes" id="UP000007383"/>
    </source>
</evidence>
<proteinExistence type="predicted"/>
<reference evidence="2" key="1">
    <citation type="journal article" date="2013" name="Stand. Genomic Sci.">
        <title>Complete genome sequence of the halophilic bacterium Spirochaeta africana type strain (Z-7692(T)) from the alkaline Lake Magadi in the East African Rift.</title>
        <authorList>
            <person name="Liolos K."/>
            <person name="Abt B."/>
            <person name="Scheuner C."/>
            <person name="Teshima H."/>
            <person name="Held B."/>
            <person name="Lapidus A."/>
            <person name="Nolan M."/>
            <person name="Lucas S."/>
            <person name="Deshpande S."/>
            <person name="Cheng J.F."/>
            <person name="Tapia R."/>
            <person name="Goodwin L.A."/>
            <person name="Pitluck S."/>
            <person name="Pagani I."/>
            <person name="Ivanova N."/>
            <person name="Mavromatis K."/>
            <person name="Mikhailova N."/>
            <person name="Huntemann M."/>
            <person name="Pati A."/>
            <person name="Chen A."/>
            <person name="Palaniappan K."/>
            <person name="Land M."/>
            <person name="Rohde M."/>
            <person name="Tindall B.J."/>
            <person name="Detter J.C."/>
            <person name="Goker M."/>
            <person name="Bristow J."/>
            <person name="Eisen J.A."/>
            <person name="Markowitz V."/>
            <person name="Hugenholtz P."/>
            <person name="Woyke T."/>
            <person name="Klenk H.P."/>
            <person name="Kyrpides N.C."/>
        </authorList>
    </citation>
    <scope>NUCLEOTIDE SEQUENCE</scope>
    <source>
        <strain evidence="2">ATCC 700263 / DSM 8902 / Z-7692</strain>
    </source>
</reference>
<dbReference type="InterPro" id="IPR026265">
    <property type="entry name" value="LptC"/>
</dbReference>
<protein>
    <recommendedName>
        <fullName evidence="3">LPS export ABC transporter periplasmic protein LptC</fullName>
    </recommendedName>
</protein>
<organism evidence="1 2">
    <name type="scientific">Spirochaeta africana (strain ATCC 700263 / DSM 8902 / Z-7692)</name>
    <dbReference type="NCBI Taxonomy" id="889378"/>
    <lineage>
        <taxon>Bacteria</taxon>
        <taxon>Pseudomonadati</taxon>
        <taxon>Spirochaetota</taxon>
        <taxon>Spirochaetia</taxon>
        <taxon>Spirochaetales</taxon>
        <taxon>Spirochaetaceae</taxon>
        <taxon>Spirochaeta</taxon>
    </lineage>
</organism>
<dbReference type="GO" id="GO:0005886">
    <property type="term" value="C:plasma membrane"/>
    <property type="evidence" value="ECO:0007669"/>
    <property type="project" value="InterPro"/>
</dbReference>
<evidence type="ECO:0000313" key="1">
    <source>
        <dbReference type="EMBL" id="AFG38700.1"/>
    </source>
</evidence>
<dbReference type="Pfam" id="PF06835">
    <property type="entry name" value="LptC"/>
    <property type="match status" value="1"/>
</dbReference>
<dbReference type="NCBIfam" id="TIGR04409">
    <property type="entry name" value="LptC_YrbK"/>
    <property type="match status" value="1"/>
</dbReference>
<dbReference type="Gene3D" id="2.60.450.10">
    <property type="entry name" value="Lipopolysaccharide (LPS) transport protein A like domain"/>
    <property type="match status" value="1"/>
</dbReference>
<dbReference type="STRING" id="889378.Spiaf_2674"/>